<dbReference type="GO" id="GO:0003700">
    <property type="term" value="F:DNA-binding transcription factor activity"/>
    <property type="evidence" value="ECO:0007669"/>
    <property type="project" value="InterPro"/>
</dbReference>
<dbReference type="SMART" id="SM01134">
    <property type="entry name" value="DeoRC"/>
    <property type="match status" value="1"/>
</dbReference>
<keyword evidence="1" id="KW-0805">Transcription regulation</keyword>
<dbReference type="AlphaFoldDB" id="A0A923L863"/>
<dbReference type="Gene3D" id="3.40.50.1360">
    <property type="match status" value="1"/>
</dbReference>
<gene>
    <name evidence="5" type="ORF">H8S33_16305</name>
</gene>
<keyword evidence="3" id="KW-0804">Transcription</keyword>
<dbReference type="Pfam" id="PF08220">
    <property type="entry name" value="HTH_DeoR"/>
    <property type="match status" value="1"/>
</dbReference>
<proteinExistence type="predicted"/>
<evidence type="ECO:0000256" key="3">
    <source>
        <dbReference type="ARBA" id="ARBA00023163"/>
    </source>
</evidence>
<evidence type="ECO:0000256" key="1">
    <source>
        <dbReference type="ARBA" id="ARBA00023015"/>
    </source>
</evidence>
<dbReference type="GO" id="GO:0003677">
    <property type="term" value="F:DNA binding"/>
    <property type="evidence" value="ECO:0007669"/>
    <property type="project" value="UniProtKB-KW"/>
</dbReference>
<evidence type="ECO:0000259" key="4">
    <source>
        <dbReference type="PROSITE" id="PS51000"/>
    </source>
</evidence>
<dbReference type="InterPro" id="IPR014036">
    <property type="entry name" value="DeoR-like_C"/>
</dbReference>
<dbReference type="Gene3D" id="1.10.10.10">
    <property type="entry name" value="Winged helix-like DNA-binding domain superfamily/Winged helix DNA-binding domain"/>
    <property type="match status" value="1"/>
</dbReference>
<dbReference type="PANTHER" id="PTHR30363">
    <property type="entry name" value="HTH-TYPE TRANSCRIPTIONAL REGULATOR SRLR-RELATED"/>
    <property type="match status" value="1"/>
</dbReference>
<organism evidence="5 6">
    <name type="scientific">Ornithinibacillus hominis</name>
    <dbReference type="NCBI Taxonomy" id="2763055"/>
    <lineage>
        <taxon>Bacteria</taxon>
        <taxon>Bacillati</taxon>
        <taxon>Bacillota</taxon>
        <taxon>Bacilli</taxon>
        <taxon>Bacillales</taxon>
        <taxon>Bacillaceae</taxon>
        <taxon>Ornithinibacillus</taxon>
    </lineage>
</organism>
<dbReference type="PROSITE" id="PS51000">
    <property type="entry name" value="HTH_DEOR_2"/>
    <property type="match status" value="1"/>
</dbReference>
<dbReference type="EMBL" id="JACOOL010000014">
    <property type="protein sequence ID" value="MBC5638343.1"/>
    <property type="molecule type" value="Genomic_DNA"/>
</dbReference>
<sequence>MLTDERYSVILNRLQESGIVKTQDLLTILNCSESTIRRDLDHLEQAGYLKRIHGGAKRIYQLDEELSNQEKSLKNVQEKSSIGKFAASLIEENDVIFLDAGTTTLAIIDYIKVGNITVVTNGIQHASLLADYGIDTILLGGKIKLSTKAIVGPTSISELKNYQFDKAFIGTNGIDLEFGCTTPDPEEAAIKRLAFRQSANSYVLADQTKWNKVTFVKVCDLDDVTIITEQTELDLSSFKEKTTILEATS</sequence>
<dbReference type="InterPro" id="IPR018356">
    <property type="entry name" value="Tscrpt_reg_HTH_DeoR_CS"/>
</dbReference>
<dbReference type="InterPro" id="IPR036388">
    <property type="entry name" value="WH-like_DNA-bd_sf"/>
</dbReference>
<dbReference type="SUPFAM" id="SSF46785">
    <property type="entry name" value="Winged helix' DNA-binding domain"/>
    <property type="match status" value="1"/>
</dbReference>
<dbReference type="Proteomes" id="UP000637359">
    <property type="component" value="Unassembled WGS sequence"/>
</dbReference>
<dbReference type="PRINTS" id="PR00037">
    <property type="entry name" value="HTHLACR"/>
</dbReference>
<dbReference type="InterPro" id="IPR001034">
    <property type="entry name" value="DeoR_HTH"/>
</dbReference>
<comment type="caution">
    <text evidence="5">The sequence shown here is derived from an EMBL/GenBank/DDBJ whole genome shotgun (WGS) entry which is preliminary data.</text>
</comment>
<dbReference type="InterPro" id="IPR037171">
    <property type="entry name" value="NagB/RpiA_transferase-like"/>
</dbReference>
<dbReference type="InterPro" id="IPR050313">
    <property type="entry name" value="Carb_Metab_HTH_regulators"/>
</dbReference>
<dbReference type="SUPFAM" id="SSF100950">
    <property type="entry name" value="NagB/RpiA/CoA transferase-like"/>
    <property type="match status" value="1"/>
</dbReference>
<feature type="domain" description="HTH deoR-type" evidence="4">
    <location>
        <begin position="3"/>
        <end position="58"/>
    </location>
</feature>
<dbReference type="Pfam" id="PF00455">
    <property type="entry name" value="DeoRC"/>
    <property type="match status" value="1"/>
</dbReference>
<dbReference type="PANTHER" id="PTHR30363:SF56">
    <property type="entry name" value="TRANSCRIPTIONAL REGULATOR, DEOR FAMILY"/>
    <property type="match status" value="1"/>
</dbReference>
<protein>
    <submittedName>
        <fullName evidence="5">DeoR/GlpR transcriptional regulator</fullName>
    </submittedName>
</protein>
<evidence type="ECO:0000313" key="6">
    <source>
        <dbReference type="Proteomes" id="UP000637359"/>
    </source>
</evidence>
<name>A0A923L863_9BACI</name>
<evidence type="ECO:0000313" key="5">
    <source>
        <dbReference type="EMBL" id="MBC5638343.1"/>
    </source>
</evidence>
<dbReference type="SMART" id="SM00420">
    <property type="entry name" value="HTH_DEOR"/>
    <property type="match status" value="1"/>
</dbReference>
<dbReference type="RefSeq" id="WP_186871051.1">
    <property type="nucleotide sequence ID" value="NZ_JACOOL010000014.1"/>
</dbReference>
<evidence type="ECO:0000256" key="2">
    <source>
        <dbReference type="ARBA" id="ARBA00023125"/>
    </source>
</evidence>
<accession>A0A923L863</accession>
<reference evidence="5" key="1">
    <citation type="submission" date="2020-08" db="EMBL/GenBank/DDBJ databases">
        <title>Genome public.</title>
        <authorList>
            <person name="Liu C."/>
            <person name="Sun Q."/>
        </authorList>
    </citation>
    <scope>NUCLEOTIDE SEQUENCE</scope>
    <source>
        <strain evidence="5">BX22</strain>
    </source>
</reference>
<dbReference type="PROSITE" id="PS00894">
    <property type="entry name" value="HTH_DEOR_1"/>
    <property type="match status" value="1"/>
</dbReference>
<keyword evidence="2" id="KW-0238">DNA-binding</keyword>
<dbReference type="InterPro" id="IPR036390">
    <property type="entry name" value="WH_DNA-bd_sf"/>
</dbReference>
<keyword evidence="6" id="KW-1185">Reference proteome</keyword>